<dbReference type="InterPro" id="IPR050109">
    <property type="entry name" value="HTH-type_TetR-like_transc_reg"/>
</dbReference>
<sequence>MDLGDGSGDVRDNEPSGGAPARRRRGEPSGGAPARRRRGEALEGALLEAAWDELVEHGYAALTFEGVAARAGTSRPVVRRRWASRAELARAAIVRRSRAHPATEPDTGSLRGDLLALLAGVVDRRAEMTALVATSFGAYFEETGTSFADLRAEVVGGRTLAVDGVLERAVERGEIDRSVLTPRVVALPFDLLRHELLMTLRPVPRSVLEEIVDDIFLPLVAARSRAER</sequence>
<evidence type="ECO:0000259" key="6">
    <source>
        <dbReference type="PROSITE" id="PS50977"/>
    </source>
</evidence>
<comment type="caution">
    <text evidence="7">The sequence shown here is derived from an EMBL/GenBank/DDBJ whole genome shotgun (WGS) entry which is preliminary data.</text>
</comment>
<organism evidence="7 8">
    <name type="scientific">Isoptericola cucumis</name>
    <dbReference type="NCBI Taxonomy" id="1776856"/>
    <lineage>
        <taxon>Bacteria</taxon>
        <taxon>Bacillati</taxon>
        <taxon>Actinomycetota</taxon>
        <taxon>Actinomycetes</taxon>
        <taxon>Micrococcales</taxon>
        <taxon>Promicromonosporaceae</taxon>
        <taxon>Isoptericola</taxon>
    </lineage>
</organism>
<keyword evidence="3" id="KW-0804">Transcription</keyword>
<evidence type="ECO:0000256" key="1">
    <source>
        <dbReference type="ARBA" id="ARBA00023015"/>
    </source>
</evidence>
<accession>A0ABQ2B239</accession>
<feature type="DNA-binding region" description="H-T-H motif" evidence="4">
    <location>
        <begin position="63"/>
        <end position="82"/>
    </location>
</feature>
<dbReference type="Gene3D" id="1.10.10.60">
    <property type="entry name" value="Homeodomain-like"/>
    <property type="match status" value="1"/>
</dbReference>
<dbReference type="PROSITE" id="PS50977">
    <property type="entry name" value="HTH_TETR_2"/>
    <property type="match status" value="1"/>
</dbReference>
<dbReference type="RefSeq" id="WP_229737282.1">
    <property type="nucleotide sequence ID" value="NZ_BMDG01000001.1"/>
</dbReference>
<evidence type="ECO:0000256" key="3">
    <source>
        <dbReference type="ARBA" id="ARBA00023163"/>
    </source>
</evidence>
<evidence type="ECO:0000313" key="7">
    <source>
        <dbReference type="EMBL" id="GGI04434.1"/>
    </source>
</evidence>
<feature type="region of interest" description="Disordered" evidence="5">
    <location>
        <begin position="1"/>
        <end position="38"/>
    </location>
</feature>
<reference evidence="8" key="1">
    <citation type="journal article" date="2019" name="Int. J. Syst. Evol. Microbiol.">
        <title>The Global Catalogue of Microorganisms (GCM) 10K type strain sequencing project: providing services to taxonomists for standard genome sequencing and annotation.</title>
        <authorList>
            <consortium name="The Broad Institute Genomics Platform"/>
            <consortium name="The Broad Institute Genome Sequencing Center for Infectious Disease"/>
            <person name="Wu L."/>
            <person name="Ma J."/>
        </authorList>
    </citation>
    <scope>NUCLEOTIDE SEQUENCE [LARGE SCALE GENOMIC DNA]</scope>
    <source>
        <strain evidence="8">CCM 8653</strain>
    </source>
</reference>
<dbReference type="Proteomes" id="UP000632535">
    <property type="component" value="Unassembled WGS sequence"/>
</dbReference>
<dbReference type="Pfam" id="PF00440">
    <property type="entry name" value="TetR_N"/>
    <property type="match status" value="1"/>
</dbReference>
<dbReference type="Pfam" id="PF16859">
    <property type="entry name" value="TetR_C_11"/>
    <property type="match status" value="1"/>
</dbReference>
<dbReference type="InterPro" id="IPR001647">
    <property type="entry name" value="HTH_TetR"/>
</dbReference>
<dbReference type="InterPro" id="IPR011075">
    <property type="entry name" value="TetR_C"/>
</dbReference>
<dbReference type="InterPro" id="IPR009057">
    <property type="entry name" value="Homeodomain-like_sf"/>
</dbReference>
<evidence type="ECO:0000256" key="4">
    <source>
        <dbReference type="PROSITE-ProRule" id="PRU00335"/>
    </source>
</evidence>
<evidence type="ECO:0000313" key="8">
    <source>
        <dbReference type="Proteomes" id="UP000632535"/>
    </source>
</evidence>
<proteinExistence type="predicted"/>
<evidence type="ECO:0000256" key="2">
    <source>
        <dbReference type="ARBA" id="ARBA00023125"/>
    </source>
</evidence>
<feature type="domain" description="HTH tetR-type" evidence="6">
    <location>
        <begin position="40"/>
        <end position="100"/>
    </location>
</feature>
<protein>
    <submittedName>
        <fullName evidence="7">TetR family transcriptional regulator</fullName>
    </submittedName>
</protein>
<evidence type="ECO:0000256" key="5">
    <source>
        <dbReference type="SAM" id="MobiDB-lite"/>
    </source>
</evidence>
<dbReference type="SUPFAM" id="SSF46689">
    <property type="entry name" value="Homeodomain-like"/>
    <property type="match status" value="1"/>
</dbReference>
<gene>
    <name evidence="7" type="ORF">GCM10007368_01140</name>
</gene>
<dbReference type="PANTHER" id="PTHR30055:SF148">
    <property type="entry name" value="TETR-FAMILY TRANSCRIPTIONAL REGULATOR"/>
    <property type="match status" value="1"/>
</dbReference>
<name>A0ABQ2B239_9MICO</name>
<keyword evidence="2 4" id="KW-0238">DNA-binding</keyword>
<dbReference type="EMBL" id="BMDG01000001">
    <property type="protein sequence ID" value="GGI04434.1"/>
    <property type="molecule type" value="Genomic_DNA"/>
</dbReference>
<keyword evidence="1" id="KW-0805">Transcription regulation</keyword>
<dbReference type="InterPro" id="IPR036271">
    <property type="entry name" value="Tet_transcr_reg_TetR-rel_C_sf"/>
</dbReference>
<keyword evidence="8" id="KW-1185">Reference proteome</keyword>
<dbReference type="Gene3D" id="1.10.357.10">
    <property type="entry name" value="Tetracycline Repressor, domain 2"/>
    <property type="match status" value="1"/>
</dbReference>
<dbReference type="SUPFAM" id="SSF48498">
    <property type="entry name" value="Tetracyclin repressor-like, C-terminal domain"/>
    <property type="match status" value="1"/>
</dbReference>
<dbReference type="PANTHER" id="PTHR30055">
    <property type="entry name" value="HTH-TYPE TRANSCRIPTIONAL REGULATOR RUTR"/>
    <property type="match status" value="1"/>
</dbReference>